<evidence type="ECO:0000313" key="2">
    <source>
        <dbReference type="EMBL" id="MEQ2207638.1"/>
    </source>
</evidence>
<evidence type="ECO:0000259" key="1">
    <source>
        <dbReference type="Pfam" id="PF07678"/>
    </source>
</evidence>
<dbReference type="EMBL" id="JAHRIN010045362">
    <property type="protein sequence ID" value="MEQ2207638.1"/>
    <property type="molecule type" value="Genomic_DNA"/>
</dbReference>
<dbReference type="SUPFAM" id="SSF48239">
    <property type="entry name" value="Terpenoid cyclases/Protein prenyltransferases"/>
    <property type="match status" value="1"/>
</dbReference>
<dbReference type="Proteomes" id="UP001434883">
    <property type="component" value="Unassembled WGS sequence"/>
</dbReference>
<name>A0ABV0RJ80_9TELE</name>
<organism evidence="2 3">
    <name type="scientific">Xenoophorus captivus</name>
    <dbReference type="NCBI Taxonomy" id="1517983"/>
    <lineage>
        <taxon>Eukaryota</taxon>
        <taxon>Metazoa</taxon>
        <taxon>Chordata</taxon>
        <taxon>Craniata</taxon>
        <taxon>Vertebrata</taxon>
        <taxon>Euteleostomi</taxon>
        <taxon>Actinopterygii</taxon>
        <taxon>Neopterygii</taxon>
        <taxon>Teleostei</taxon>
        <taxon>Neoteleostei</taxon>
        <taxon>Acanthomorphata</taxon>
        <taxon>Ovalentaria</taxon>
        <taxon>Atherinomorphae</taxon>
        <taxon>Cyprinodontiformes</taxon>
        <taxon>Goodeidae</taxon>
        <taxon>Xenoophorus</taxon>
    </lineage>
</organism>
<dbReference type="PANTHER" id="PTHR11412">
    <property type="entry name" value="MACROGLOBULIN / COMPLEMENT"/>
    <property type="match status" value="1"/>
</dbReference>
<accession>A0ABV0RJ80</accession>
<evidence type="ECO:0000313" key="3">
    <source>
        <dbReference type="Proteomes" id="UP001434883"/>
    </source>
</evidence>
<keyword evidence="3" id="KW-1185">Reference proteome</keyword>
<dbReference type="InterPro" id="IPR050473">
    <property type="entry name" value="A2M/Complement_sys"/>
</dbReference>
<dbReference type="Pfam" id="PF07678">
    <property type="entry name" value="TED_complement"/>
    <property type="match status" value="1"/>
</dbReference>
<dbReference type="InterPro" id="IPR008930">
    <property type="entry name" value="Terpenoid_cyclase/PrenylTrfase"/>
</dbReference>
<feature type="domain" description="Alpha-macroglobulin-like TED" evidence="1">
    <location>
        <begin position="1"/>
        <end position="99"/>
    </location>
</feature>
<gene>
    <name evidence="2" type="ORF">XENOCAPTIV_016164</name>
</gene>
<protein>
    <recommendedName>
        <fullName evidence="1">Alpha-macroglobulin-like TED domain-containing protein</fullName>
    </recommendedName>
</protein>
<comment type="caution">
    <text evidence="2">The sequence shown here is derived from an EMBL/GenBank/DDBJ whole genome shotgun (WGS) entry which is preliminary data.</text>
</comment>
<reference evidence="2 3" key="1">
    <citation type="submission" date="2021-06" db="EMBL/GenBank/DDBJ databases">
        <authorList>
            <person name="Palmer J.M."/>
        </authorList>
    </citation>
    <scope>NUCLEOTIDE SEQUENCE [LARGE SCALE GENOMIC DNA]</scope>
    <source>
        <strain evidence="2 3">XC_2019</strain>
        <tissue evidence="2">Muscle</tissue>
    </source>
</reference>
<dbReference type="Gene3D" id="1.50.10.20">
    <property type="match status" value="1"/>
</dbReference>
<dbReference type="PANTHER" id="PTHR11412:SF150">
    <property type="entry name" value="ALPHA-2-MACROGLOBULIN-RELATED"/>
    <property type="match status" value="1"/>
</dbReference>
<proteinExistence type="predicted"/>
<dbReference type="InterPro" id="IPR011626">
    <property type="entry name" value="Alpha-macroglobulin_TED"/>
</dbReference>
<sequence>YQRQRNCKDSDGAYSTFGSGPGNTWLTAFVLRSFYKAQSFVYIDPTKIEQSKAWLEQKQRRSGCFALSGELFNKRMKGGVSDEVTLSAYITASFLEMKISMNTVLGDIPAFQYLICLFTKGPILLHPDPAKPLVVEVDASYCM</sequence>
<feature type="non-terminal residue" evidence="2">
    <location>
        <position position="1"/>
    </location>
</feature>